<dbReference type="GO" id="GO:0008081">
    <property type="term" value="F:phosphoric diester hydrolase activity"/>
    <property type="evidence" value="ECO:0007669"/>
    <property type="project" value="TreeGrafter"/>
</dbReference>
<dbReference type="Gene3D" id="3.60.21.10">
    <property type="match status" value="1"/>
</dbReference>
<feature type="transmembrane region" description="Helical" evidence="7">
    <location>
        <begin position="870"/>
        <end position="890"/>
    </location>
</feature>
<feature type="chain" id="PRO_5012484248" evidence="8">
    <location>
        <begin position="27"/>
        <end position="936"/>
    </location>
</feature>
<dbReference type="InterPro" id="IPR041805">
    <property type="entry name" value="ASMase/PPN1_MPP"/>
</dbReference>
<keyword evidence="3" id="KW-0378">Hydrolase</keyword>
<keyword evidence="8" id="KW-0732">Signal</keyword>
<dbReference type="Gene3D" id="1.20.1070.10">
    <property type="entry name" value="Rhodopsin 7-helix transmembrane proteins"/>
    <property type="match status" value="1"/>
</dbReference>
<dbReference type="CDD" id="cd00842">
    <property type="entry name" value="MPP_ASMase"/>
    <property type="match status" value="1"/>
</dbReference>
<dbReference type="EMBL" id="FWEW01003046">
    <property type="protein sequence ID" value="SLM38871.1"/>
    <property type="molecule type" value="Genomic_DNA"/>
</dbReference>
<dbReference type="GO" id="GO:0004888">
    <property type="term" value="F:transmembrane signaling receptor activity"/>
    <property type="evidence" value="ECO:0007669"/>
    <property type="project" value="InterPro"/>
</dbReference>
<dbReference type="GO" id="GO:0016020">
    <property type="term" value="C:membrane"/>
    <property type="evidence" value="ECO:0007669"/>
    <property type="project" value="UniProtKB-SubCell"/>
</dbReference>
<dbReference type="PANTHER" id="PTHR10340:SF27">
    <property type="entry name" value="ACL091CP"/>
    <property type="match status" value="1"/>
</dbReference>
<feature type="transmembrane region" description="Helical" evidence="7">
    <location>
        <begin position="667"/>
        <end position="685"/>
    </location>
</feature>
<sequence length="936" mass="102815">MEHSSIFAFLLGLSVSLTWLPTLGAAQSSGSIGVPKYTVPANFPTSAFSSYYSPVTSTAEPQPALYDPVLNITFPLNLTNPSTIPTNDTDPVYYPQAVANLSAPATSALLQTALTAVLGVIQDSGLPSNCSKCIAGLSIAKTLALIVPQSVPNFLVTVCQQTKFASNSTCQNNYEAGSFGAIWTQVLALADVSGQDGQYICNSLSSTFCPAPTTNYLNVSALFPKPKPANATTPPPSGKRVKVLHLSDFHLDPRTNVHNAVSSQVVLPAPLYGSFLCDTPYYLGLGALQAIGPLTGTGSGNSSFAWSIYTGDLVAHDPQNQLSRAFTEYTELSVYDLFKEYIAGPVFPVLGNHDSNPEAIDAPHSLPGPLGQQLSWNYNHVTSLWQQNGWIDAANAQQAALHYAAYSVKNHYGLRIITLNTDFWYRSNFFNFINTTDPDVSGMLGFLIQELQAAEDAQERVWILGHVLSGWDGSNPLSNPTNLFYQIVDRYSPHVIANIFFGHTHEDEVMIFYANNGTKMASQTALTPGWIGPSVTPLTNLNSGFRMYEVDTGSFDVYEAYTWYADVSSFPSLNQTGPIYQFEYSTRDAYGPGSGWPSTAPLNATFWHNVTEAMQNNHTLVQVFNTYQGKTFVPADALWTLAMACSVYLKFFHHYSTSQLRGLELKYLALCYGVPFVPAVIYLFVQHGAKGRIYGPANLWCWVAIEYDFLRAATFYGPVWLVLILTMFIYILVGRYIYSKRRTLREFPTFRYSQPDEASVAGSRTTDIPVRPSTGLETPKSAHYPEGTRSMRFSHPFGRCQDFLQSTFNIDSPKPSRGSPSSSRYKPDAVALACTKVAFLFFAALLITWVPATVNRAYIFLNGGLASFPLLYMVGLLLPLQGFWNAVIYISTSMSACREMWSTLRGQQREAVPVVAAYEGRSRNNVAMSECASLTG</sequence>
<evidence type="ECO:0000256" key="3">
    <source>
        <dbReference type="ARBA" id="ARBA00022801"/>
    </source>
</evidence>
<name>A0A1W5D754_9LECA</name>
<feature type="domain" description="G-protein coupled receptors family 2 profile 2" evidence="9">
    <location>
        <begin position="632"/>
        <end position="745"/>
    </location>
</feature>
<feature type="transmembrane region" description="Helical" evidence="7">
    <location>
        <begin position="719"/>
        <end position="738"/>
    </location>
</feature>
<keyword evidence="4 7" id="KW-1133">Transmembrane helix</keyword>
<dbReference type="InterPro" id="IPR004843">
    <property type="entry name" value="Calcineurin-like_PHP"/>
</dbReference>
<dbReference type="Pfam" id="PF00149">
    <property type="entry name" value="Metallophos"/>
    <property type="match status" value="1"/>
</dbReference>
<evidence type="ECO:0000259" key="9">
    <source>
        <dbReference type="PROSITE" id="PS50261"/>
    </source>
</evidence>
<dbReference type="AlphaFoldDB" id="A0A1W5D754"/>
<dbReference type="SUPFAM" id="SSF81321">
    <property type="entry name" value="Family A G protein-coupled receptor-like"/>
    <property type="match status" value="1"/>
</dbReference>
<evidence type="ECO:0000256" key="6">
    <source>
        <dbReference type="ARBA" id="ARBA00023180"/>
    </source>
</evidence>
<dbReference type="InterPro" id="IPR029052">
    <property type="entry name" value="Metallo-depent_PP-like"/>
</dbReference>
<evidence type="ECO:0000256" key="7">
    <source>
        <dbReference type="SAM" id="Phobius"/>
    </source>
</evidence>
<dbReference type="SUPFAM" id="SSF56300">
    <property type="entry name" value="Metallo-dependent phosphatases"/>
    <property type="match status" value="1"/>
</dbReference>
<evidence type="ECO:0000313" key="10">
    <source>
        <dbReference type="EMBL" id="SLM38871.1"/>
    </source>
</evidence>
<dbReference type="Proteomes" id="UP000192927">
    <property type="component" value="Unassembled WGS sequence"/>
</dbReference>
<accession>A0A1W5D754</accession>
<evidence type="ECO:0000256" key="1">
    <source>
        <dbReference type="ARBA" id="ARBA00004141"/>
    </source>
</evidence>
<reference evidence="11" key="1">
    <citation type="submission" date="2017-03" db="EMBL/GenBank/DDBJ databases">
        <authorList>
            <person name="Sharma R."/>
            <person name="Thines M."/>
        </authorList>
    </citation>
    <scope>NUCLEOTIDE SEQUENCE [LARGE SCALE GENOMIC DNA]</scope>
</reference>
<feature type="signal peptide" evidence="8">
    <location>
        <begin position="1"/>
        <end position="26"/>
    </location>
</feature>
<keyword evidence="6" id="KW-0325">Glycoprotein</keyword>
<comment type="subcellular location">
    <subcellularLocation>
        <location evidence="1">Membrane</location>
        <topology evidence="1">Multi-pass membrane protein</topology>
    </subcellularLocation>
</comment>
<evidence type="ECO:0000256" key="5">
    <source>
        <dbReference type="ARBA" id="ARBA00023136"/>
    </source>
</evidence>
<evidence type="ECO:0000256" key="4">
    <source>
        <dbReference type="ARBA" id="ARBA00022989"/>
    </source>
</evidence>
<feature type="transmembrane region" description="Helical" evidence="7">
    <location>
        <begin position="637"/>
        <end position="655"/>
    </location>
</feature>
<protein>
    <submittedName>
        <fullName evidence="10">Metallo-dependent phosphatase-like</fullName>
    </submittedName>
</protein>
<evidence type="ECO:0000256" key="8">
    <source>
        <dbReference type="SAM" id="SignalP"/>
    </source>
</evidence>
<dbReference type="InterPro" id="IPR017981">
    <property type="entry name" value="GPCR_2-like_7TM"/>
</dbReference>
<dbReference type="Pfam" id="PF05462">
    <property type="entry name" value="Dicty_CAR"/>
    <property type="match status" value="1"/>
</dbReference>
<dbReference type="GO" id="GO:0007166">
    <property type="term" value="P:cell surface receptor signaling pathway"/>
    <property type="evidence" value="ECO:0007669"/>
    <property type="project" value="InterPro"/>
</dbReference>
<keyword evidence="5 7" id="KW-0472">Membrane</keyword>
<organism evidence="10 11">
    <name type="scientific">Lasallia pustulata</name>
    <dbReference type="NCBI Taxonomy" id="136370"/>
    <lineage>
        <taxon>Eukaryota</taxon>
        <taxon>Fungi</taxon>
        <taxon>Dikarya</taxon>
        <taxon>Ascomycota</taxon>
        <taxon>Pezizomycotina</taxon>
        <taxon>Lecanoromycetes</taxon>
        <taxon>OSLEUM clade</taxon>
        <taxon>Umbilicariomycetidae</taxon>
        <taxon>Umbilicariales</taxon>
        <taxon>Umbilicariaceae</taxon>
        <taxon>Lasallia</taxon>
    </lineage>
</organism>
<keyword evidence="11" id="KW-1185">Reference proteome</keyword>
<dbReference type="PANTHER" id="PTHR10340">
    <property type="entry name" value="SPHINGOMYELIN PHOSPHODIESTERASE"/>
    <property type="match status" value="1"/>
</dbReference>
<evidence type="ECO:0000313" key="11">
    <source>
        <dbReference type="Proteomes" id="UP000192927"/>
    </source>
</evidence>
<dbReference type="PROSITE" id="PS50261">
    <property type="entry name" value="G_PROTEIN_RECEP_F2_4"/>
    <property type="match status" value="1"/>
</dbReference>
<feature type="transmembrane region" description="Helical" evidence="7">
    <location>
        <begin position="829"/>
        <end position="850"/>
    </location>
</feature>
<keyword evidence="2 7" id="KW-0812">Transmembrane</keyword>
<proteinExistence type="predicted"/>
<evidence type="ECO:0000256" key="2">
    <source>
        <dbReference type="ARBA" id="ARBA00022692"/>
    </source>
</evidence>